<reference evidence="6" key="4">
    <citation type="journal article" date="2022" name="J. Anim. Sci.">
        <title>Whole genome sequence analyses-based assessment of virulence potential and antimicrobial susceptibilities and resistance of Enterococcus faecium strains isolated from commercial swine and cattle probiotic products.</title>
        <authorList>
            <person name="Shridhar P.B."/>
            <person name="Amachawadi R.G."/>
            <person name="Tokach M."/>
            <person name="Patel I."/>
            <person name="Gangiredla J."/>
            <person name="Mammel M."/>
            <person name="Nagaraja T.G."/>
        </authorList>
    </citation>
    <scope>NUCLEOTIDE SEQUENCE</scope>
    <source>
        <strain evidence="6">EF215</strain>
    </source>
</reference>
<reference evidence="4 11" key="3">
    <citation type="submission" date="2019-10" db="EMBL/GenBank/DDBJ databases">
        <title>Evolutionary dynamics of vancomycin-resistant Enterococcus faecium during gastrointestinal tract colonization and bloodstream infection in immunocompromised pediatric patients.</title>
        <authorList>
            <person name="Chilambi G.S."/>
            <person name="Nordstrom H.R."/>
            <person name="Evans D.R."/>
            <person name="Ferrolino J."/>
            <person name="Hayden R.T."/>
            <person name="Maron G.M."/>
            <person name="Vo A.N."/>
            <person name="Gilmore M.S."/>
            <person name="Wolf J."/>
            <person name="Rosch J.W."/>
            <person name="Van Tyne D."/>
        </authorList>
    </citation>
    <scope>NUCLEOTIDE SEQUENCE [LARGE SCALE GENOMIC DNA]</scope>
    <source>
        <strain evidence="4 11">VRECG27</strain>
    </source>
</reference>
<dbReference type="PROSITE" id="PS51898">
    <property type="entry name" value="TYR_RECOMBINASE"/>
    <property type="match status" value="1"/>
</dbReference>
<gene>
    <name evidence="7" type="ORF">B1P95_16385</name>
    <name evidence="8" type="ORF">CQR37_09080</name>
    <name evidence="5" type="ORF">GBM73_05295</name>
    <name evidence="4" type="ORF">GBM73_18175</name>
    <name evidence="6" type="ORF">KYX88_00405</name>
</gene>
<accession>A0A1B5FU94</accession>
<dbReference type="EMBL" id="JAIFOC010000003">
    <property type="protein sequence ID" value="MBX4221322.1"/>
    <property type="molecule type" value="Genomic_DNA"/>
</dbReference>
<keyword evidence="1" id="KW-0233">DNA recombination</keyword>
<comment type="caution">
    <text evidence="8">The sequence shown here is derived from an EMBL/GenBank/DDBJ whole genome shotgun (WGS) entry which is preliminary data.</text>
</comment>
<evidence type="ECO:0000313" key="8">
    <source>
        <dbReference type="EMBL" id="PHL21281.1"/>
    </source>
</evidence>
<organism evidence="8 10">
    <name type="scientific">Enterococcus faecium</name>
    <name type="common">Streptococcus faecium</name>
    <dbReference type="NCBI Taxonomy" id="1352"/>
    <lineage>
        <taxon>Bacteria</taxon>
        <taxon>Bacillati</taxon>
        <taxon>Bacillota</taxon>
        <taxon>Bacilli</taxon>
        <taxon>Lactobacillales</taxon>
        <taxon>Enterococcaceae</taxon>
        <taxon>Enterococcus</taxon>
    </lineage>
</organism>
<dbReference type="InterPro" id="IPR011010">
    <property type="entry name" value="DNA_brk_join_enz"/>
</dbReference>
<keyword evidence="2" id="KW-1133">Transmembrane helix</keyword>
<keyword evidence="2" id="KW-0812">Transmembrane</keyword>
<evidence type="ECO:0000313" key="7">
    <source>
        <dbReference type="EMBL" id="OOL79479.1"/>
    </source>
</evidence>
<name>A0A1B5FU94_ENTFC</name>
<dbReference type="InterPro" id="IPR002104">
    <property type="entry name" value="Integrase_catalytic"/>
</dbReference>
<evidence type="ECO:0000313" key="4">
    <source>
        <dbReference type="EMBL" id="KAB7571682.1"/>
    </source>
</evidence>
<dbReference type="EMBL" id="PCGC01000019">
    <property type="protein sequence ID" value="PHL21281.1"/>
    <property type="molecule type" value="Genomic_DNA"/>
</dbReference>
<reference evidence="8 10" key="2">
    <citation type="submission" date="2017-10" db="EMBL/GenBank/DDBJ databases">
        <title>Draft genomes of the Enterococcus faecium isolated from human feces before and after Helicobacter pylori eradication therapy.</title>
        <authorList>
            <person name="Prianichniikov N.A."/>
            <person name="Glushchenko O.E."/>
            <person name="Malakhova M.V."/>
        </authorList>
    </citation>
    <scope>NUCLEOTIDE SEQUENCE [LARGE SCALE GENOMIC DNA]</scope>
    <source>
        <strain evidence="8 10">Hp_5-7</strain>
    </source>
</reference>
<sequence>MKINYTVDLVSFSLVINFSLFSLRLFIDGLRHTHASILLYQGVNILSVSKRLGHSSLETTMSTYTK</sequence>
<evidence type="ECO:0000313" key="9">
    <source>
        <dbReference type="Proteomes" id="UP000191171"/>
    </source>
</evidence>
<dbReference type="Pfam" id="PF00589">
    <property type="entry name" value="Phage_integrase"/>
    <property type="match status" value="1"/>
</dbReference>
<dbReference type="Proteomes" id="UP001139644">
    <property type="component" value="Unassembled WGS sequence"/>
</dbReference>
<dbReference type="Proteomes" id="UP000224303">
    <property type="component" value="Unassembled WGS sequence"/>
</dbReference>
<dbReference type="EMBL" id="MVGJ01000303">
    <property type="protein sequence ID" value="OOL79479.1"/>
    <property type="molecule type" value="Genomic_DNA"/>
</dbReference>
<evidence type="ECO:0000313" key="11">
    <source>
        <dbReference type="Proteomes" id="UP000469871"/>
    </source>
</evidence>
<proteinExistence type="predicted"/>
<dbReference type="InterPro" id="IPR013762">
    <property type="entry name" value="Integrase-like_cat_sf"/>
</dbReference>
<keyword evidence="2" id="KW-0472">Membrane</keyword>
<dbReference type="GO" id="GO:0015074">
    <property type="term" value="P:DNA integration"/>
    <property type="evidence" value="ECO:0007669"/>
    <property type="project" value="InterPro"/>
</dbReference>
<dbReference type="GO" id="GO:0003677">
    <property type="term" value="F:DNA binding"/>
    <property type="evidence" value="ECO:0007669"/>
    <property type="project" value="InterPro"/>
</dbReference>
<dbReference type="Gene3D" id="1.10.443.10">
    <property type="entry name" value="Intergrase catalytic core"/>
    <property type="match status" value="1"/>
</dbReference>
<evidence type="ECO:0000313" key="6">
    <source>
        <dbReference type="EMBL" id="MBX4221322.1"/>
    </source>
</evidence>
<dbReference type="GO" id="GO:0006310">
    <property type="term" value="P:DNA recombination"/>
    <property type="evidence" value="ECO:0007669"/>
    <property type="project" value="UniProtKB-KW"/>
</dbReference>
<dbReference type="SUPFAM" id="SSF56349">
    <property type="entry name" value="DNA breaking-rejoining enzymes"/>
    <property type="match status" value="1"/>
</dbReference>
<evidence type="ECO:0000259" key="3">
    <source>
        <dbReference type="PROSITE" id="PS51898"/>
    </source>
</evidence>
<evidence type="ECO:0000256" key="1">
    <source>
        <dbReference type="ARBA" id="ARBA00023172"/>
    </source>
</evidence>
<dbReference type="Proteomes" id="UP000191171">
    <property type="component" value="Unassembled WGS sequence"/>
</dbReference>
<feature type="transmembrane region" description="Helical" evidence="2">
    <location>
        <begin position="6"/>
        <end position="27"/>
    </location>
</feature>
<dbReference type="EMBL" id="WEFP01000001">
    <property type="protein sequence ID" value="KAB7576759.1"/>
    <property type="molecule type" value="Genomic_DNA"/>
</dbReference>
<reference evidence="7 9" key="1">
    <citation type="submission" date="2017-02" db="EMBL/GenBank/DDBJ databases">
        <title>Clonality and virulence of isolates of VRE in Hematopoietic Stem Cell Transplanted (HSCT) patients.</title>
        <authorList>
            <person name="Marchi A.P."/>
            <person name="Martins R.C."/>
            <person name="Marie S.K."/>
            <person name="Levin A.S."/>
            <person name="Costa S.F."/>
        </authorList>
    </citation>
    <scope>NUCLEOTIDE SEQUENCE [LARGE SCALE GENOMIC DNA]</scope>
    <source>
        <strain evidence="7 9">LIM1759</strain>
    </source>
</reference>
<dbReference type="EMBL" id="WEFP01000039">
    <property type="protein sequence ID" value="KAB7571682.1"/>
    <property type="molecule type" value="Genomic_DNA"/>
</dbReference>
<feature type="domain" description="Tyr recombinase" evidence="3">
    <location>
        <begin position="1"/>
        <end position="66"/>
    </location>
</feature>
<evidence type="ECO:0000313" key="5">
    <source>
        <dbReference type="EMBL" id="KAB7576759.1"/>
    </source>
</evidence>
<dbReference type="AlphaFoldDB" id="A0A1B5FU94"/>
<evidence type="ECO:0000313" key="10">
    <source>
        <dbReference type="Proteomes" id="UP000224303"/>
    </source>
</evidence>
<dbReference type="Proteomes" id="UP000469871">
    <property type="component" value="Unassembled WGS sequence"/>
</dbReference>
<protein>
    <submittedName>
        <fullName evidence="4">Tyrosine-type recombinase/integrase</fullName>
    </submittedName>
</protein>
<evidence type="ECO:0000256" key="2">
    <source>
        <dbReference type="SAM" id="Phobius"/>
    </source>
</evidence>